<protein>
    <recommendedName>
        <fullName evidence="2">DUF2292 domain-containing protein</fullName>
    </recommendedName>
</protein>
<name>A0A6J4ILK8_9BACT</name>
<reference evidence="1" key="1">
    <citation type="submission" date="2020-02" db="EMBL/GenBank/DDBJ databases">
        <authorList>
            <person name="Meier V. D."/>
        </authorList>
    </citation>
    <scope>NUCLEOTIDE SEQUENCE</scope>
    <source>
        <strain evidence="1">AVDCRST_MAG63</strain>
    </source>
</reference>
<dbReference type="Pfam" id="PF10055">
    <property type="entry name" value="DUF2292"/>
    <property type="match status" value="1"/>
</dbReference>
<accession>A0A6J4ILK8</accession>
<evidence type="ECO:0000313" key="1">
    <source>
        <dbReference type="EMBL" id="CAA9255911.1"/>
    </source>
</evidence>
<dbReference type="AlphaFoldDB" id="A0A6J4ILK8"/>
<dbReference type="InterPro" id="IPR018743">
    <property type="entry name" value="DUF2292"/>
</dbReference>
<organism evidence="1">
    <name type="scientific">uncultured Armatimonadetes bacterium</name>
    <dbReference type="NCBI Taxonomy" id="157466"/>
    <lineage>
        <taxon>Bacteria</taxon>
        <taxon>Bacillati</taxon>
        <taxon>Armatimonadota</taxon>
        <taxon>environmental samples</taxon>
    </lineage>
</organism>
<dbReference type="EMBL" id="CADCTO010000279">
    <property type="protein sequence ID" value="CAA9255911.1"/>
    <property type="molecule type" value="Genomic_DNA"/>
</dbReference>
<evidence type="ECO:0008006" key="2">
    <source>
        <dbReference type="Google" id="ProtNLM"/>
    </source>
</evidence>
<gene>
    <name evidence="1" type="ORF">AVDCRST_MAG63-2169</name>
</gene>
<sequence>MFEGIATGTPSPTVDSHAWALDRIQEALRGLRFGEVTVIVQDGVVVQVERTDKVRLPRDDRRR</sequence>
<proteinExistence type="predicted"/>